<evidence type="ECO:0000313" key="2">
    <source>
        <dbReference type="Proteomes" id="UP000076858"/>
    </source>
</evidence>
<keyword evidence="2" id="KW-1185">Reference proteome</keyword>
<comment type="caution">
    <text evidence="1">The sequence shown here is derived from an EMBL/GenBank/DDBJ whole genome shotgun (WGS) entry which is preliminary data.</text>
</comment>
<dbReference type="AlphaFoldDB" id="A0A164HCI0"/>
<feature type="non-terminal residue" evidence="1">
    <location>
        <position position="1"/>
    </location>
</feature>
<gene>
    <name evidence="1" type="ORF">APZ42_003932</name>
</gene>
<protein>
    <submittedName>
        <fullName evidence="1">Uncharacterized protein</fullName>
    </submittedName>
</protein>
<name>A0A164HCI0_9CRUS</name>
<proteinExistence type="predicted"/>
<dbReference type="Proteomes" id="UP000076858">
    <property type="component" value="Unassembled WGS sequence"/>
</dbReference>
<reference evidence="1 2" key="1">
    <citation type="submission" date="2016-03" db="EMBL/GenBank/DDBJ databases">
        <title>EvidentialGene: Evidence-directed Construction of Genes on Genomes.</title>
        <authorList>
            <person name="Gilbert D.G."/>
            <person name="Choi J.-H."/>
            <person name="Mockaitis K."/>
            <person name="Colbourne J."/>
            <person name="Pfrender M."/>
        </authorList>
    </citation>
    <scope>NUCLEOTIDE SEQUENCE [LARGE SCALE GENOMIC DNA]</scope>
    <source>
        <strain evidence="1 2">Xinb3</strain>
        <tissue evidence="1">Complete organism</tissue>
    </source>
</reference>
<evidence type="ECO:0000313" key="1">
    <source>
        <dbReference type="EMBL" id="KZR99975.1"/>
    </source>
</evidence>
<accession>A0A164HCI0</accession>
<dbReference type="EMBL" id="LRGB01012087">
    <property type="protein sequence ID" value="KZR99975.1"/>
    <property type="molecule type" value="Genomic_DNA"/>
</dbReference>
<organism evidence="1 2">
    <name type="scientific">Daphnia magna</name>
    <dbReference type="NCBI Taxonomy" id="35525"/>
    <lineage>
        <taxon>Eukaryota</taxon>
        <taxon>Metazoa</taxon>
        <taxon>Ecdysozoa</taxon>
        <taxon>Arthropoda</taxon>
        <taxon>Crustacea</taxon>
        <taxon>Branchiopoda</taxon>
        <taxon>Diplostraca</taxon>
        <taxon>Cladocera</taxon>
        <taxon>Anomopoda</taxon>
        <taxon>Daphniidae</taxon>
        <taxon>Daphnia</taxon>
    </lineage>
</organism>
<sequence>LGARSILLGRDAVSVPVIEEFETTKFFPLSPSEQGECLSPSKVVHSSPSKVVLSSPSKVVHSSLPFLPKRKAELSSPPSLLRCEVVHSSLRSLPRREENSLTLLFWQELEVFTREVFTLTRKRKGFKWET</sequence>